<evidence type="ECO:0000313" key="4">
    <source>
        <dbReference type="EMBL" id="EUR69533.1"/>
    </source>
</evidence>
<name>W7FJG8_PLAF8</name>
<protein>
    <recommendedName>
        <fullName evidence="3">HMG box domain-containing protein</fullName>
    </recommendedName>
</protein>
<dbReference type="InterPro" id="IPR036910">
    <property type="entry name" value="HMG_box_dom_sf"/>
</dbReference>
<feature type="compositionally biased region" description="Low complexity" evidence="2">
    <location>
        <begin position="26"/>
        <end position="41"/>
    </location>
</feature>
<evidence type="ECO:0000313" key="5">
    <source>
        <dbReference type="Proteomes" id="UP000030688"/>
    </source>
</evidence>
<dbReference type="CDD" id="cd00084">
    <property type="entry name" value="HMG-box_SF"/>
    <property type="match status" value="1"/>
</dbReference>
<dbReference type="PROSITE" id="PS50118">
    <property type="entry name" value="HMG_BOX_2"/>
    <property type="match status" value="1"/>
</dbReference>
<dbReference type="FunFam" id="1.10.30.10:FF:000063">
    <property type="entry name" value="High mobility group protein B3"/>
    <property type="match status" value="1"/>
</dbReference>
<reference evidence="4 5" key="2">
    <citation type="submission" date="2013-02" db="EMBL/GenBank/DDBJ databases">
        <title>The Genome Sequence of Plasmodium falciparum 7G8.</title>
        <authorList>
            <consortium name="The Broad Institute Genome Sequencing Platform"/>
            <consortium name="The Broad Institute Genome Sequencing Center for Infectious Disease"/>
            <person name="Neafsey D."/>
            <person name="Cheeseman I."/>
            <person name="Volkman S."/>
            <person name="Adams J."/>
            <person name="Walker B."/>
            <person name="Young S.K."/>
            <person name="Zeng Q."/>
            <person name="Gargeya S."/>
            <person name="Fitzgerald M."/>
            <person name="Haas B."/>
            <person name="Abouelleil A."/>
            <person name="Alvarado L."/>
            <person name="Arachchi H.M."/>
            <person name="Berlin A.M."/>
            <person name="Chapman S.B."/>
            <person name="Dewar J."/>
            <person name="Goldberg J."/>
            <person name="Griggs A."/>
            <person name="Gujja S."/>
            <person name="Hansen M."/>
            <person name="Howarth C."/>
            <person name="Imamovic A."/>
            <person name="Larimer J."/>
            <person name="McCowan C."/>
            <person name="Murphy C."/>
            <person name="Neiman D."/>
            <person name="Pearson M."/>
            <person name="Priest M."/>
            <person name="Roberts A."/>
            <person name="Saif S."/>
            <person name="Shea T."/>
            <person name="Sisk P."/>
            <person name="Sykes S."/>
            <person name="Wortman J."/>
            <person name="Nusbaum C."/>
            <person name="Birren B."/>
        </authorList>
    </citation>
    <scope>NUCLEOTIDE SEQUENCE [LARGE SCALE GENOMIC DNA]</scope>
    <source>
        <strain evidence="4 5">7G8</strain>
    </source>
</reference>
<evidence type="ECO:0000256" key="2">
    <source>
        <dbReference type="SAM" id="MobiDB-lite"/>
    </source>
</evidence>
<dbReference type="SUPFAM" id="SSF47095">
    <property type="entry name" value="HMG-box"/>
    <property type="match status" value="1"/>
</dbReference>
<dbReference type="EMBL" id="KE123626">
    <property type="protein sequence ID" value="EUR69533.1"/>
    <property type="molecule type" value="Genomic_DNA"/>
</dbReference>
<feature type="compositionally biased region" description="Low complexity" evidence="2">
    <location>
        <begin position="59"/>
        <end position="68"/>
    </location>
</feature>
<dbReference type="InterPro" id="IPR009071">
    <property type="entry name" value="HMG_box_dom"/>
</dbReference>
<keyword evidence="1" id="KW-0539">Nucleus</keyword>
<dbReference type="AlphaFoldDB" id="W7FJG8"/>
<feature type="domain" description="HMG box" evidence="3">
    <location>
        <begin position="78"/>
        <end position="148"/>
    </location>
</feature>
<dbReference type="Gene3D" id="1.10.30.10">
    <property type="entry name" value="High mobility group box domain"/>
    <property type="match status" value="1"/>
</dbReference>
<evidence type="ECO:0000256" key="1">
    <source>
        <dbReference type="PROSITE-ProRule" id="PRU00267"/>
    </source>
</evidence>
<dbReference type="GO" id="GO:0003677">
    <property type="term" value="F:DNA binding"/>
    <property type="evidence" value="ECO:0007669"/>
    <property type="project" value="UniProtKB-UniRule"/>
</dbReference>
<organism evidence="4 5">
    <name type="scientific">Plasmodium falciparum (isolate 7G8)</name>
    <dbReference type="NCBI Taxonomy" id="57266"/>
    <lineage>
        <taxon>Eukaryota</taxon>
        <taxon>Sar</taxon>
        <taxon>Alveolata</taxon>
        <taxon>Apicomplexa</taxon>
        <taxon>Aconoidasida</taxon>
        <taxon>Haemosporida</taxon>
        <taxon>Plasmodiidae</taxon>
        <taxon>Plasmodium</taxon>
        <taxon>Plasmodium (Laverania)</taxon>
    </lineage>
</organism>
<dbReference type="Proteomes" id="UP000030688">
    <property type="component" value="Unassembled WGS sequence"/>
</dbReference>
<sequence length="170" mass="19704">MNNMNNMNNMKHDNFTFDGNNKPIANINNNNVNTNIINNNNNDKHNNNDDNNNDDNNNDDNNNNNNNNNKEEVVKKPAIRGITSFTLFAREKRKELLDQKIYLGSSLTEQTSAVAKIWNNLSDEQKKEWAVKASKINEENFLLQKKKKKKNLLLSVYLLEKKGKNIKKKI</sequence>
<proteinExistence type="predicted"/>
<gene>
    <name evidence="4" type="ORF">PFBG_03747</name>
</gene>
<feature type="DNA-binding region" description="HMG box" evidence="1">
    <location>
        <begin position="78"/>
        <end position="148"/>
    </location>
</feature>
<accession>W7FJG8</accession>
<feature type="region of interest" description="Disordered" evidence="2">
    <location>
        <begin position="26"/>
        <end position="75"/>
    </location>
</feature>
<evidence type="ECO:0000259" key="3">
    <source>
        <dbReference type="PROSITE" id="PS50118"/>
    </source>
</evidence>
<dbReference type="GO" id="GO:0005634">
    <property type="term" value="C:nucleus"/>
    <property type="evidence" value="ECO:0007669"/>
    <property type="project" value="UniProtKB-UniRule"/>
</dbReference>
<keyword evidence="1" id="KW-0238">DNA-binding</keyword>
<reference evidence="5" key="1">
    <citation type="submission" date="2007-11" db="EMBL/GenBank/DDBJ databases">
        <authorList>
            <consortium name="The Broad Institute Genome Sequencing Platform"/>
            <person name="Volkman S.K."/>
            <person name="Daily J.P."/>
            <person name="Sarr O."/>
            <person name="Ndiaye D."/>
            <person name="Ndir O."/>
            <person name="Mboup S."/>
            <person name="Lukens A."/>
            <person name="Stange-Thomann N."/>
            <person name="Mauceli E."/>
            <person name="Gnerre S."/>
            <person name="Jaffe D."/>
            <person name="Zainoun J."/>
            <person name="Wiegand R.C."/>
            <person name="Birren B."/>
            <person name="Galagan J."/>
            <person name="Lander E."/>
            <person name="Wirth D.F."/>
        </authorList>
    </citation>
    <scope>NUCLEOTIDE SEQUENCE [LARGE SCALE GENOMIC DNA]</scope>
    <source>
        <strain evidence="5">7G8</strain>
    </source>
</reference>